<evidence type="ECO:0000313" key="3">
    <source>
        <dbReference type="EMBL" id="MBD2532093.1"/>
    </source>
</evidence>
<accession>A0ABR8DUP8</accession>
<gene>
    <name evidence="3" type="ORF">H6G97_21915</name>
</gene>
<evidence type="ECO:0000256" key="1">
    <source>
        <dbReference type="SAM" id="Phobius"/>
    </source>
</evidence>
<keyword evidence="4" id="KW-1185">Reference proteome</keyword>
<feature type="transmembrane region" description="Helical" evidence="1">
    <location>
        <begin position="114"/>
        <end position="141"/>
    </location>
</feature>
<comment type="caution">
    <text evidence="3">The sequence shown here is derived from an EMBL/GenBank/DDBJ whole genome shotgun (WGS) entry which is preliminary data.</text>
</comment>
<evidence type="ECO:0000313" key="4">
    <source>
        <dbReference type="Proteomes" id="UP000623440"/>
    </source>
</evidence>
<name>A0ABR8DUP8_9NOSO</name>
<feature type="domain" description="DUF1206" evidence="2">
    <location>
        <begin position="30"/>
        <end position="97"/>
    </location>
</feature>
<dbReference type="RefSeq" id="WP_190942754.1">
    <property type="nucleotide sequence ID" value="NZ_JACJSI010000049.1"/>
</dbReference>
<feature type="transmembrane region" description="Helical" evidence="1">
    <location>
        <begin position="161"/>
        <end position="179"/>
    </location>
</feature>
<dbReference type="Pfam" id="PF06724">
    <property type="entry name" value="DUF1206"/>
    <property type="match status" value="3"/>
</dbReference>
<feature type="domain" description="DUF1206" evidence="2">
    <location>
        <begin position="209"/>
        <end position="278"/>
    </location>
</feature>
<dbReference type="Proteomes" id="UP000623440">
    <property type="component" value="Unassembled WGS sequence"/>
</dbReference>
<organism evidence="3 4">
    <name type="scientific">Nostoc flagelliforme FACHB-838</name>
    <dbReference type="NCBI Taxonomy" id="2692904"/>
    <lineage>
        <taxon>Bacteria</taxon>
        <taxon>Bacillati</taxon>
        <taxon>Cyanobacteriota</taxon>
        <taxon>Cyanophyceae</taxon>
        <taxon>Nostocales</taxon>
        <taxon>Nostocaceae</taxon>
        <taxon>Nostoc</taxon>
    </lineage>
</organism>
<dbReference type="InterPro" id="IPR009597">
    <property type="entry name" value="DUF1206"/>
</dbReference>
<feature type="transmembrane region" description="Helical" evidence="1">
    <location>
        <begin position="252"/>
        <end position="270"/>
    </location>
</feature>
<feature type="transmembrane region" description="Helical" evidence="1">
    <location>
        <begin position="36"/>
        <end position="55"/>
    </location>
</feature>
<protein>
    <submittedName>
        <fullName evidence="3">DUF1206 domain-containing protein</fullName>
    </submittedName>
</protein>
<evidence type="ECO:0000259" key="2">
    <source>
        <dbReference type="Pfam" id="PF06724"/>
    </source>
</evidence>
<dbReference type="EMBL" id="JACJSI010000049">
    <property type="protein sequence ID" value="MBD2532093.1"/>
    <property type="molecule type" value="Genomic_DNA"/>
</dbReference>
<sequence length="283" mass="30647">MTLPNSPLEPIRQPVKEITSLPWFERLARLGYAAKGVVYFIVGLLATQAAIGSGGQTTNTTGALKAIVVQPFGKLLLSIITLGIIGYVLWRLVQTFFDPEKSKKPINAKRIAQRIGYAISALGYTGLALTSVKLIMGSFVGDSDSTEDWTIYILAQPLGRWLVALAGMMVIGVGLSYLYKAYKGKFRYHLKLSQMSLTEENWAVHIGRFGIAARGIVFGIIGIFLMLAAIQSDGTQARGLGGALTALTQHPFGLWLLGIVGLGLIAYGIYSGIEARYRHIANL</sequence>
<proteinExistence type="predicted"/>
<feature type="domain" description="DUF1206" evidence="2">
    <location>
        <begin position="115"/>
        <end position="183"/>
    </location>
</feature>
<keyword evidence="1" id="KW-0812">Transmembrane</keyword>
<keyword evidence="1" id="KW-1133">Transmembrane helix</keyword>
<reference evidence="3 4" key="1">
    <citation type="journal article" date="2020" name="ISME J.">
        <title>Comparative genomics reveals insights into cyanobacterial evolution and habitat adaptation.</title>
        <authorList>
            <person name="Chen M.Y."/>
            <person name="Teng W.K."/>
            <person name="Zhao L."/>
            <person name="Hu C.X."/>
            <person name="Zhou Y.K."/>
            <person name="Han B.P."/>
            <person name="Song L.R."/>
            <person name="Shu W.S."/>
        </authorList>
    </citation>
    <scope>NUCLEOTIDE SEQUENCE [LARGE SCALE GENOMIC DNA]</scope>
    <source>
        <strain evidence="3 4">FACHB-838</strain>
    </source>
</reference>
<keyword evidence="1" id="KW-0472">Membrane</keyword>
<feature type="transmembrane region" description="Helical" evidence="1">
    <location>
        <begin position="75"/>
        <end position="93"/>
    </location>
</feature>
<feature type="transmembrane region" description="Helical" evidence="1">
    <location>
        <begin position="211"/>
        <end position="232"/>
    </location>
</feature>